<name>A0AAE0TMA9_9PEZI</name>
<evidence type="ECO:0000313" key="6">
    <source>
        <dbReference type="Proteomes" id="UP001274830"/>
    </source>
</evidence>
<feature type="domain" description="PXA" evidence="4">
    <location>
        <begin position="80"/>
        <end position="267"/>
    </location>
</feature>
<protein>
    <recommendedName>
        <fullName evidence="4">PXA domain-containing protein</fullName>
    </recommendedName>
</protein>
<reference evidence="5" key="1">
    <citation type="submission" date="2023-07" db="EMBL/GenBank/DDBJ databases">
        <title>Black Yeasts Isolated from many extreme environments.</title>
        <authorList>
            <person name="Coleine C."/>
            <person name="Stajich J.E."/>
            <person name="Selbmann L."/>
        </authorList>
    </citation>
    <scope>NUCLEOTIDE SEQUENCE</scope>
    <source>
        <strain evidence="5">CCFEE 5485</strain>
    </source>
</reference>
<keyword evidence="2" id="KW-0963">Cytoplasm</keyword>
<organism evidence="5 6">
    <name type="scientific">Recurvomyces mirabilis</name>
    <dbReference type="NCBI Taxonomy" id="574656"/>
    <lineage>
        <taxon>Eukaryota</taxon>
        <taxon>Fungi</taxon>
        <taxon>Dikarya</taxon>
        <taxon>Ascomycota</taxon>
        <taxon>Pezizomycotina</taxon>
        <taxon>Dothideomycetes</taxon>
        <taxon>Dothideomycetidae</taxon>
        <taxon>Mycosphaerellales</taxon>
        <taxon>Teratosphaeriaceae</taxon>
        <taxon>Recurvomyces</taxon>
    </lineage>
</organism>
<dbReference type="PANTHER" id="PTHR22999:SF23">
    <property type="entry name" value="SORTING NEXIN-16"/>
    <property type="match status" value="1"/>
</dbReference>
<dbReference type="GO" id="GO:0045022">
    <property type="term" value="P:early endosome to late endosome transport"/>
    <property type="evidence" value="ECO:0007669"/>
    <property type="project" value="TreeGrafter"/>
</dbReference>
<gene>
    <name evidence="5" type="ORF">LTR78_010440</name>
</gene>
<dbReference type="GO" id="GO:0005770">
    <property type="term" value="C:late endosome"/>
    <property type="evidence" value="ECO:0007669"/>
    <property type="project" value="TreeGrafter"/>
</dbReference>
<proteinExistence type="predicted"/>
<dbReference type="InterPro" id="IPR003114">
    <property type="entry name" value="Phox_assoc"/>
</dbReference>
<dbReference type="PROSITE" id="PS51207">
    <property type="entry name" value="PXA"/>
    <property type="match status" value="1"/>
</dbReference>
<evidence type="ECO:0000256" key="1">
    <source>
        <dbReference type="ARBA" id="ARBA00004496"/>
    </source>
</evidence>
<dbReference type="AlphaFoldDB" id="A0AAE0TMA9"/>
<sequence length="438" mass="48223">MASGIRPARHNRQASRLSALTNTPEKDIAAAQKLQHEERDEATIAYVKQVLCATTNSKDTAGDGVDERPLSELLPPLTSDGRIDIQLYSILAVILSQFVQAWYNKITPDASFVQEVVGVISHCTRGLEQRLQYIDLEVLLLDELPALLEAHVGAIETARRAVILQDSGTDDEAMRISAVYHTLRPHNALFPLPTSDDSTVAQRNHEAVWSQTLVNEILPLLLPPEDLVNPCLNVLVSEIFSELILRNAVMGKLSEPWLLWDAVTKLIYIFKPSTGRSTGNVLQSPTNRLDQFGLLAGAEANAVQTGASESRRGVLDSSALTFWSIMQNGVMLWSLLRALAIALMNASSSSQPEPTKQTTANKHKGHAGASDIHPSADPEERHARLQRPIVSMAIWSCMNHVSSLSKRMPWLVGSLSLLRWWLLYGPGSVCGWNSTINR</sequence>
<dbReference type="InterPro" id="IPR051837">
    <property type="entry name" value="SortingNexin/PXDomain-PKLike"/>
</dbReference>
<dbReference type="Pfam" id="PF02194">
    <property type="entry name" value="PXA"/>
    <property type="match status" value="1"/>
</dbReference>
<comment type="subcellular location">
    <subcellularLocation>
        <location evidence="1">Cytoplasm</location>
    </subcellularLocation>
</comment>
<feature type="region of interest" description="Disordered" evidence="3">
    <location>
        <begin position="1"/>
        <end position="22"/>
    </location>
</feature>
<evidence type="ECO:0000259" key="4">
    <source>
        <dbReference type="PROSITE" id="PS51207"/>
    </source>
</evidence>
<feature type="region of interest" description="Disordered" evidence="3">
    <location>
        <begin position="348"/>
        <end position="381"/>
    </location>
</feature>
<dbReference type="GO" id="GO:0035091">
    <property type="term" value="F:phosphatidylinositol binding"/>
    <property type="evidence" value="ECO:0007669"/>
    <property type="project" value="TreeGrafter"/>
</dbReference>
<evidence type="ECO:0000256" key="3">
    <source>
        <dbReference type="SAM" id="MobiDB-lite"/>
    </source>
</evidence>
<dbReference type="PANTHER" id="PTHR22999">
    <property type="entry name" value="PX SERINE/THREONINE KINASE PXK"/>
    <property type="match status" value="1"/>
</dbReference>
<feature type="compositionally biased region" description="Polar residues" evidence="3">
    <location>
        <begin position="348"/>
        <end position="360"/>
    </location>
</feature>
<accession>A0AAE0TMA9</accession>
<dbReference type="GO" id="GO:0005769">
    <property type="term" value="C:early endosome"/>
    <property type="evidence" value="ECO:0007669"/>
    <property type="project" value="TreeGrafter"/>
</dbReference>
<evidence type="ECO:0000256" key="2">
    <source>
        <dbReference type="ARBA" id="ARBA00022490"/>
    </source>
</evidence>
<dbReference type="SMART" id="SM00313">
    <property type="entry name" value="PXA"/>
    <property type="match status" value="1"/>
</dbReference>
<evidence type="ECO:0000313" key="5">
    <source>
        <dbReference type="EMBL" id="KAK3669688.1"/>
    </source>
</evidence>
<keyword evidence="6" id="KW-1185">Reference proteome</keyword>
<dbReference type="Proteomes" id="UP001274830">
    <property type="component" value="Unassembled WGS sequence"/>
</dbReference>
<dbReference type="EMBL" id="JAUTXT010000075">
    <property type="protein sequence ID" value="KAK3669688.1"/>
    <property type="molecule type" value="Genomic_DNA"/>
</dbReference>
<comment type="caution">
    <text evidence="5">The sequence shown here is derived from an EMBL/GenBank/DDBJ whole genome shotgun (WGS) entry which is preliminary data.</text>
</comment>